<dbReference type="Proteomes" id="UP000279833">
    <property type="component" value="Unassembled WGS sequence"/>
</dbReference>
<accession>A0A183JD87</accession>
<dbReference type="EMBL" id="UZAK01000455">
    <property type="protein sequence ID" value="VDO62937.1"/>
    <property type="molecule type" value="Genomic_DNA"/>
</dbReference>
<keyword evidence="2" id="KW-1185">Reference proteome</keyword>
<sequence>MGGFKSARRFTLSDTNDLTLYNENISKARVDLSSSRFVHRISDEHLCVSDSENTKPSWLETEYLTRIPAWLPSTLTSTSLDSAEAVSYRLYRRLSGMPLSKDSEDEVSYGHTSFQRDNHDVHIIHDKDQDIDYNKLEDDELALLRTSLTDCRQLFIDKQTSTSNLSNYTSWLSSHPDHITEQGLKFLKLGSDLQPAKTEDIGMTLKMTKSILNNEQQSHPSFHVTFDLGCTEDSKIMISDDNGNVNNQYCCFLARLYRNMLHTSFGLMCESMSDDSSHIPECTNWNNINTRTYPNIISKME</sequence>
<evidence type="ECO:0000313" key="2">
    <source>
        <dbReference type="Proteomes" id="UP000279833"/>
    </source>
</evidence>
<dbReference type="WBParaSite" id="SCUD_0000064801-mRNA-1">
    <property type="protein sequence ID" value="SCUD_0000064801-mRNA-1"/>
    <property type="gene ID" value="SCUD_0000064801"/>
</dbReference>
<evidence type="ECO:0000313" key="1">
    <source>
        <dbReference type="EMBL" id="VDO62937.1"/>
    </source>
</evidence>
<protein>
    <submittedName>
        <fullName evidence="3">Shieldin complex subunit 1</fullName>
    </submittedName>
</protein>
<name>A0A183JD87_9TREM</name>
<organism evidence="3">
    <name type="scientific">Schistosoma curassoni</name>
    <dbReference type="NCBI Taxonomy" id="6186"/>
    <lineage>
        <taxon>Eukaryota</taxon>
        <taxon>Metazoa</taxon>
        <taxon>Spiralia</taxon>
        <taxon>Lophotrochozoa</taxon>
        <taxon>Platyhelminthes</taxon>
        <taxon>Trematoda</taxon>
        <taxon>Digenea</taxon>
        <taxon>Strigeidida</taxon>
        <taxon>Schistosomatoidea</taxon>
        <taxon>Schistosomatidae</taxon>
        <taxon>Schistosoma</taxon>
    </lineage>
</organism>
<gene>
    <name evidence="1" type="ORF">SCUD_LOCUS649</name>
</gene>
<dbReference type="AlphaFoldDB" id="A0A183JD87"/>
<proteinExistence type="predicted"/>
<reference evidence="3" key="1">
    <citation type="submission" date="2016-06" db="UniProtKB">
        <authorList>
            <consortium name="WormBaseParasite"/>
        </authorList>
    </citation>
    <scope>IDENTIFICATION</scope>
</reference>
<dbReference type="STRING" id="6186.A0A183JD87"/>
<reference evidence="1 2" key="2">
    <citation type="submission" date="2018-11" db="EMBL/GenBank/DDBJ databases">
        <authorList>
            <consortium name="Pathogen Informatics"/>
        </authorList>
    </citation>
    <scope>NUCLEOTIDE SEQUENCE [LARGE SCALE GENOMIC DNA]</scope>
    <source>
        <strain evidence="1">Dakar</strain>
        <strain evidence="2">Dakar, Senegal</strain>
    </source>
</reference>
<evidence type="ECO:0000313" key="3">
    <source>
        <dbReference type="WBParaSite" id="SCUD_0000064801-mRNA-1"/>
    </source>
</evidence>